<organism evidence="2 3">
    <name type="scientific">Parathermosynechococcus lividus PCC 6715</name>
    <dbReference type="NCBI Taxonomy" id="1917166"/>
    <lineage>
        <taxon>Bacteria</taxon>
        <taxon>Bacillati</taxon>
        <taxon>Cyanobacteriota</taxon>
        <taxon>Cyanophyceae</taxon>
        <taxon>Acaryochloridales</taxon>
        <taxon>Thermosynechococcaceae</taxon>
        <taxon>Parathermosynechococcus</taxon>
    </lineage>
</organism>
<dbReference type="PANTHER" id="PTHR36341">
    <property type="entry name" value="DUF2996 FAMILY PROTEIN"/>
    <property type="match status" value="1"/>
</dbReference>
<name>A0A2D2Q1F3_PARLV</name>
<evidence type="ECO:0000256" key="1">
    <source>
        <dbReference type="SAM" id="MobiDB-lite"/>
    </source>
</evidence>
<reference evidence="3" key="2">
    <citation type="journal article" date="2022" name="Front. Microbiol.">
        <title>Comparative Genomic Analysis Revealed Distinct Molecular Components and Organization of CO2-Concentrating Mechanism in Thermophilic Cyanobacteria.</title>
        <authorList>
            <person name="Tang J."/>
            <person name="Zhou H."/>
            <person name="Yao D."/>
            <person name="Riaz S."/>
            <person name="You D."/>
            <person name="Klepacz-Smolka A."/>
            <person name="Daroch M."/>
        </authorList>
    </citation>
    <scope>NUCLEOTIDE SEQUENCE [LARGE SCALE GENOMIC DNA]</scope>
    <source>
        <strain evidence="3">PCC 6715</strain>
    </source>
</reference>
<sequence>MVMAEETPTKPEKKEKPPAVEDKPFPEFINEAFLPALTQALADKVTDLTLRLEDTTVVGEWGNQAHQFRLYFLDGNIQGAKAFVCSNYGIAPSTIEPFLADERKVTLDLLVFGVVQRLNAQKWLGGN</sequence>
<proteinExistence type="predicted"/>
<protein>
    <recommendedName>
        <fullName evidence="4">DUF2996 domain-containing protein</fullName>
    </recommendedName>
</protein>
<dbReference type="EMBL" id="CP018092">
    <property type="protein sequence ID" value="ATS18087.1"/>
    <property type="molecule type" value="Genomic_DNA"/>
</dbReference>
<evidence type="ECO:0000313" key="3">
    <source>
        <dbReference type="Proteomes" id="UP000231057"/>
    </source>
</evidence>
<dbReference type="Pfam" id="PF11210">
    <property type="entry name" value="DUF2996"/>
    <property type="match status" value="1"/>
</dbReference>
<feature type="region of interest" description="Disordered" evidence="1">
    <location>
        <begin position="1"/>
        <end position="21"/>
    </location>
</feature>
<evidence type="ECO:0008006" key="4">
    <source>
        <dbReference type="Google" id="ProtNLM"/>
    </source>
</evidence>
<dbReference type="KEGG" id="slw:BRW62_04230"/>
<keyword evidence="3" id="KW-1185">Reference proteome</keyword>
<reference evidence="2 3" key="1">
    <citation type="submission" date="2016-11" db="EMBL/GenBank/DDBJ databases">
        <title>Complete genome sequence of thermophilic cyanobacteria strain Synechococcus sp. PCC6715.</title>
        <authorList>
            <person name="Tang J."/>
            <person name="Daroch M."/>
            <person name="Liang Y."/>
            <person name="Jiang D."/>
            <person name="Shah M."/>
        </authorList>
    </citation>
    <scope>NUCLEOTIDE SEQUENCE [LARGE SCALE GENOMIC DNA]</scope>
    <source>
        <strain evidence="2 3">PCC 6715</strain>
    </source>
</reference>
<evidence type="ECO:0000313" key="2">
    <source>
        <dbReference type="EMBL" id="ATS18087.1"/>
    </source>
</evidence>
<dbReference type="AlphaFoldDB" id="A0A2D2Q1F3"/>
<dbReference type="Proteomes" id="UP000231057">
    <property type="component" value="Chromosome"/>
</dbReference>
<dbReference type="InterPro" id="IPR021374">
    <property type="entry name" value="DUF2996"/>
</dbReference>
<gene>
    <name evidence="2" type="ORF">BRW62_04230</name>
</gene>
<dbReference type="PANTHER" id="PTHR36341:SF3">
    <property type="entry name" value="DUF2996 FAMILY PROTEIN"/>
    <property type="match status" value="1"/>
</dbReference>
<feature type="compositionally biased region" description="Basic and acidic residues" evidence="1">
    <location>
        <begin position="7"/>
        <end position="21"/>
    </location>
</feature>
<accession>A0A2D2Q1F3</accession>